<dbReference type="Proteomes" id="UP000799440">
    <property type="component" value="Unassembled WGS sequence"/>
</dbReference>
<dbReference type="PANTHER" id="PTHR14237:SF80">
    <property type="entry name" value="MOLYBDENUM COFACTOR SULFURASE"/>
    <property type="match status" value="1"/>
</dbReference>
<evidence type="ECO:0000256" key="4">
    <source>
        <dbReference type="HAMAP-Rule" id="MF_03050"/>
    </source>
</evidence>
<feature type="region of interest" description="Disordered" evidence="5">
    <location>
        <begin position="27"/>
        <end position="54"/>
    </location>
</feature>
<dbReference type="InterPro" id="IPR015421">
    <property type="entry name" value="PyrdxlP-dep_Trfase_major"/>
</dbReference>
<dbReference type="EC" id="2.8.1.9" evidence="4"/>
<dbReference type="AlphaFoldDB" id="A0A6A6V2K0"/>
<dbReference type="EMBL" id="MU006592">
    <property type="protein sequence ID" value="KAF2743964.1"/>
    <property type="molecule type" value="Genomic_DNA"/>
</dbReference>
<dbReference type="InterPro" id="IPR012677">
    <property type="entry name" value="Nucleotide-bd_a/b_plait_sf"/>
</dbReference>
<dbReference type="GO" id="GO:0003676">
    <property type="term" value="F:nucleic acid binding"/>
    <property type="evidence" value="ECO:0007669"/>
    <property type="project" value="InterPro"/>
</dbReference>
<name>A0A6A6V2K0_9PLEO</name>
<feature type="region of interest" description="Disordered" evidence="5">
    <location>
        <begin position="124"/>
        <end position="181"/>
    </location>
</feature>
<dbReference type="InterPro" id="IPR005302">
    <property type="entry name" value="MoCF_Sase_C"/>
</dbReference>
<dbReference type="GO" id="GO:0030170">
    <property type="term" value="F:pyridoxal phosphate binding"/>
    <property type="evidence" value="ECO:0007669"/>
    <property type="project" value="UniProtKB-UniRule"/>
</dbReference>
<dbReference type="SUPFAM" id="SSF54928">
    <property type="entry name" value="RNA-binding domain, RBD"/>
    <property type="match status" value="1"/>
</dbReference>
<dbReference type="Gene3D" id="3.40.640.10">
    <property type="entry name" value="Type I PLP-dependent aspartate aminotransferase-like (Major domain)"/>
    <property type="match status" value="1"/>
</dbReference>
<dbReference type="Pfam" id="PF00266">
    <property type="entry name" value="Aminotran_5"/>
    <property type="match status" value="1"/>
</dbReference>
<feature type="domain" description="MOSC" evidence="6">
    <location>
        <begin position="1030"/>
        <end position="1190"/>
    </location>
</feature>
<dbReference type="InterPro" id="IPR005303">
    <property type="entry name" value="MOCOS_middle"/>
</dbReference>
<dbReference type="HAMAP" id="MF_03050">
    <property type="entry name" value="MOCOS"/>
    <property type="match status" value="1"/>
</dbReference>
<dbReference type="OrthoDB" id="10264306at2759"/>
<proteinExistence type="inferred from homology"/>
<evidence type="ECO:0000256" key="1">
    <source>
        <dbReference type="ARBA" id="ARBA00022679"/>
    </source>
</evidence>
<comment type="function">
    <text evidence="4">Sulfurates the molybdenum cofactor. Sulfation of molybdenum is essential for xanthine dehydrogenase (XDH) and aldehyde oxidase (ADO) enzymes in which molybdenum cofactor is liganded by 1 oxygen and 1 sulfur atom in active form.</text>
</comment>
<dbReference type="InterPro" id="IPR028886">
    <property type="entry name" value="MoCo_sulfurase"/>
</dbReference>
<comment type="catalytic activity">
    <reaction evidence="4">
        <text>Mo-molybdopterin + L-cysteine + AH2 = thio-Mo-molybdopterin + L-alanine + A + H2O</text>
        <dbReference type="Rhea" id="RHEA:42636"/>
        <dbReference type="ChEBI" id="CHEBI:13193"/>
        <dbReference type="ChEBI" id="CHEBI:15377"/>
        <dbReference type="ChEBI" id="CHEBI:17499"/>
        <dbReference type="ChEBI" id="CHEBI:35235"/>
        <dbReference type="ChEBI" id="CHEBI:57972"/>
        <dbReference type="ChEBI" id="CHEBI:71302"/>
        <dbReference type="ChEBI" id="CHEBI:82685"/>
        <dbReference type="EC" id="2.8.1.9"/>
    </reaction>
</comment>
<dbReference type="GO" id="GO:0030151">
    <property type="term" value="F:molybdenum ion binding"/>
    <property type="evidence" value="ECO:0007669"/>
    <property type="project" value="UniProtKB-UniRule"/>
</dbReference>
<keyword evidence="3 4" id="KW-0501">Molybdenum cofactor biosynthesis</keyword>
<evidence type="ECO:0000256" key="5">
    <source>
        <dbReference type="SAM" id="MobiDB-lite"/>
    </source>
</evidence>
<dbReference type="Pfam" id="PF03476">
    <property type="entry name" value="MOSC_N"/>
    <property type="match status" value="1"/>
</dbReference>
<dbReference type="SUPFAM" id="SSF141673">
    <property type="entry name" value="MOSC N-terminal domain-like"/>
    <property type="match status" value="1"/>
</dbReference>
<dbReference type="GO" id="GO:0008265">
    <property type="term" value="F:molybdenum cofactor sulfurtransferase activity"/>
    <property type="evidence" value="ECO:0007669"/>
    <property type="project" value="UniProtKB-UniRule"/>
</dbReference>
<reference evidence="7" key="1">
    <citation type="journal article" date="2020" name="Stud. Mycol.">
        <title>101 Dothideomycetes genomes: a test case for predicting lifestyles and emergence of pathogens.</title>
        <authorList>
            <person name="Haridas S."/>
            <person name="Albert R."/>
            <person name="Binder M."/>
            <person name="Bloem J."/>
            <person name="Labutti K."/>
            <person name="Salamov A."/>
            <person name="Andreopoulos B."/>
            <person name="Baker S."/>
            <person name="Barry K."/>
            <person name="Bills G."/>
            <person name="Bluhm B."/>
            <person name="Cannon C."/>
            <person name="Castanera R."/>
            <person name="Culley D."/>
            <person name="Daum C."/>
            <person name="Ezra D."/>
            <person name="Gonzalez J."/>
            <person name="Henrissat B."/>
            <person name="Kuo A."/>
            <person name="Liang C."/>
            <person name="Lipzen A."/>
            <person name="Lutzoni F."/>
            <person name="Magnuson J."/>
            <person name="Mondo S."/>
            <person name="Nolan M."/>
            <person name="Ohm R."/>
            <person name="Pangilinan J."/>
            <person name="Park H.-J."/>
            <person name="Ramirez L."/>
            <person name="Alfaro M."/>
            <person name="Sun H."/>
            <person name="Tritt A."/>
            <person name="Yoshinaga Y."/>
            <person name="Zwiers L.-H."/>
            <person name="Turgeon B."/>
            <person name="Goodwin S."/>
            <person name="Spatafora J."/>
            <person name="Crous P."/>
            <person name="Grigoriev I."/>
        </authorList>
    </citation>
    <scope>NUCLEOTIDE SEQUENCE</scope>
    <source>
        <strain evidence="7">CBS 119925</strain>
    </source>
</reference>
<sequence>MPANSPVRSPSSLDLLIAAGISLDPPLLAEADEPMPPSSGDDLLGGSGALDDDPVALLEEVRRSAPASPNKASLSYQFDDLEKFRMQVAALRCSPDAESPYMPFTSVGETRELEGQMDGAASLKPVSSGRVGENANSVAPPTNVLAPIPDKQPTLPAPRPDLPLYRSKPDSLKPNPPSATLTSKQEIRKYVLEQEAKIAELVDFTRKEERKYKRIGAMRVAQDKKMLARRVVVTNIAASAGEEELWDVFREYDVASIIILEERHPINRTRAAYVSFHDEETALAASKLKADVFCMSVRIRTFLKSMSYMDYRSQPSVMGPATATRKWPNPTLAILERRPNGTLFHNSLHIVPGLWIAVPGTYHNTGNPTYIMEEQERKSYDRKIAELRVREYPMLSAEYFQGTTYLDHAGTALYAKSLIERFSADMMSNLFGNPHSASNSSQLTARRIEDVRMRLLGLSNADPEDFDVVFVANATAGIKLVMEAFAASETGFWYGYHRDAHTSLIGVRESAKEHRCFASDQEVEGWIDDGNQEHHAGLFAFPAQSNMNGRRLPLDWIRRIRTNKGGKVHTLLDAAALVSTSPLWLGDSASAPDFTVLSLYKIFGFPDLGALIVRKDSASVFDRRRYFGGGTVEMVVCLKEQWHAKKSDTLHERLEDGTLPIHSIMALETAMTVHQELFKSLEEISRHTTYLAARLYDDLAALRHANGSALCQIYKGASSVYGDARSQGPIVAFNMRNHLGGWISNAEVEKLTAVKNIQLRTGGLCNPGGVAFSLGLSPWEMKENFSAGQRCGNDNDIIRAKPTGMIRVSLGAMSTLTDVSTFVGFLREFFIDNSPLDRIPPVIPLVVEPPTGHWHVESLSIYPLKSCGAWSVPHGMAWEIRPEGLAWDREWCLVHQGTGAALSQKRYPKMALIRPSIDLEEGVLRIELTGSLRESTPENSITVPLSADPRMFSPDSLYKDSAAKVCGDSIRAKTYKSSRVSAFFSQALGVACHLARFPAVGAGNSSTSPRHAKAHLQKSNKENCNMHVPGAFPDAQPQALGAKPRPILLSNESPILTISRSSLNRLNEQIKIKGGKAAKAEVFRANIVVAESMAVPAGSEQPYAEDNWRYLRIGTQYFDMLGPCRRCQMICVDQKTAEKNEEPFVTLSKTRRFDGRVYFGEHTSHIPIADSANPLAQFPTIAVGDTVQPFLEDEVNQDEGLRMLVQ</sequence>
<evidence type="ECO:0000313" key="7">
    <source>
        <dbReference type="EMBL" id="KAF2743964.1"/>
    </source>
</evidence>
<keyword evidence="8" id="KW-1185">Reference proteome</keyword>
<evidence type="ECO:0000256" key="3">
    <source>
        <dbReference type="ARBA" id="ARBA00023150"/>
    </source>
</evidence>
<dbReference type="InterPro" id="IPR015424">
    <property type="entry name" value="PyrdxlP-dep_Trfase"/>
</dbReference>
<dbReference type="InterPro" id="IPR035979">
    <property type="entry name" value="RBD_domain_sf"/>
</dbReference>
<dbReference type="InterPro" id="IPR000192">
    <property type="entry name" value="Aminotrans_V_dom"/>
</dbReference>
<dbReference type="CDD" id="cd00590">
    <property type="entry name" value="RRM_SF"/>
    <property type="match status" value="1"/>
</dbReference>
<protein>
    <recommendedName>
        <fullName evidence="4">Molybdenum cofactor sulfurase</fullName>
        <shortName evidence="4">MCS</shortName>
        <shortName evidence="4">MOS</shortName>
        <shortName evidence="4">MoCo sulfurase</shortName>
        <ecNumber evidence="4">2.8.1.9</ecNumber>
    </recommendedName>
    <alternativeName>
        <fullName evidence="4">Molybdenum cofactor sulfurtransferase</fullName>
    </alternativeName>
</protein>
<comment type="similarity">
    <text evidence="4">Belongs to the class-V pyridoxal-phosphate-dependent aminotransferase family. MOCOS subfamily.</text>
</comment>
<dbReference type="SUPFAM" id="SSF53383">
    <property type="entry name" value="PLP-dependent transferases"/>
    <property type="match status" value="1"/>
</dbReference>
<feature type="modified residue" description="N6-(pyridoxal phosphate)lysine" evidence="4">
    <location>
        <position position="601"/>
    </location>
</feature>
<dbReference type="GO" id="GO:0006777">
    <property type="term" value="P:Mo-molybdopterin cofactor biosynthetic process"/>
    <property type="evidence" value="ECO:0007669"/>
    <property type="project" value="UniProtKB-UniRule"/>
</dbReference>
<keyword evidence="2 4" id="KW-0663">Pyridoxal phosphate</keyword>
<dbReference type="GO" id="GO:0016829">
    <property type="term" value="F:lyase activity"/>
    <property type="evidence" value="ECO:0007669"/>
    <property type="project" value="UniProtKB-UniRule"/>
</dbReference>
<dbReference type="Gene3D" id="3.30.70.330">
    <property type="match status" value="1"/>
</dbReference>
<comment type="cofactor">
    <cofactor evidence="4">
        <name>pyridoxal 5'-phosphate</name>
        <dbReference type="ChEBI" id="CHEBI:597326"/>
    </cofactor>
</comment>
<dbReference type="Pfam" id="PF03473">
    <property type="entry name" value="MOSC"/>
    <property type="match status" value="1"/>
</dbReference>
<accession>A0A6A6V2K0</accession>
<organism evidence="7 8">
    <name type="scientific">Sporormia fimetaria CBS 119925</name>
    <dbReference type="NCBI Taxonomy" id="1340428"/>
    <lineage>
        <taxon>Eukaryota</taxon>
        <taxon>Fungi</taxon>
        <taxon>Dikarya</taxon>
        <taxon>Ascomycota</taxon>
        <taxon>Pezizomycotina</taxon>
        <taxon>Dothideomycetes</taxon>
        <taxon>Pleosporomycetidae</taxon>
        <taxon>Pleosporales</taxon>
        <taxon>Sporormiaceae</taxon>
        <taxon>Sporormia</taxon>
    </lineage>
</organism>
<evidence type="ECO:0000256" key="2">
    <source>
        <dbReference type="ARBA" id="ARBA00022898"/>
    </source>
</evidence>
<evidence type="ECO:0000313" key="8">
    <source>
        <dbReference type="Proteomes" id="UP000799440"/>
    </source>
</evidence>
<keyword evidence="1 4" id="KW-0808">Transferase</keyword>
<dbReference type="PROSITE" id="PS51340">
    <property type="entry name" value="MOSC"/>
    <property type="match status" value="1"/>
</dbReference>
<evidence type="ECO:0000259" key="6">
    <source>
        <dbReference type="PROSITE" id="PS51340"/>
    </source>
</evidence>
<gene>
    <name evidence="4" type="primary">hxB</name>
    <name evidence="7" type="ORF">M011DRAFT_528717</name>
</gene>
<dbReference type="PANTHER" id="PTHR14237">
    <property type="entry name" value="MOLYBDOPTERIN COFACTOR SULFURASE MOSC"/>
    <property type="match status" value="1"/>
</dbReference>
<feature type="active site" evidence="4">
    <location>
        <position position="765"/>
    </location>
</feature>